<dbReference type="Pfam" id="PF05974">
    <property type="entry name" value="DUF892"/>
    <property type="match status" value="1"/>
</dbReference>
<dbReference type="InterPro" id="IPR012347">
    <property type="entry name" value="Ferritin-like"/>
</dbReference>
<dbReference type="SUPFAM" id="SSF47240">
    <property type="entry name" value="Ferritin-like"/>
    <property type="match status" value="1"/>
</dbReference>
<reference evidence="2" key="1">
    <citation type="submission" date="2017-09" db="EMBL/GenBank/DDBJ databases">
        <authorList>
            <person name="Feng G."/>
            <person name="Zhu H."/>
        </authorList>
    </citation>
    <scope>NUCLEOTIDE SEQUENCE [LARGE SCALE GENOMIC DNA]</scope>
    <source>
        <strain evidence="2">1PNM-20</strain>
    </source>
</reference>
<dbReference type="AlphaFoldDB" id="A0A2A2SEZ2"/>
<sequence>MTKTSSRAALLHVAIQDLHAGKAAQVERLPALAEAARDPALKALLAAEVERVREQAARLAEAGGDMGGPANLWMGGILDDAERDARTHQPGPLLDVALVGAVRKAKAAEIVSSETAVALARAEGLGAIGAAVAANRAEEVESDRALKERLGVLAGTAS</sequence>
<protein>
    <submittedName>
        <fullName evidence="1">Uncharacterized protein</fullName>
    </submittedName>
</protein>
<organism evidence="1 2">
    <name type="scientific">Sphingomonas lenta</name>
    <dbReference type="NCBI Taxonomy" id="1141887"/>
    <lineage>
        <taxon>Bacteria</taxon>
        <taxon>Pseudomonadati</taxon>
        <taxon>Pseudomonadota</taxon>
        <taxon>Alphaproteobacteria</taxon>
        <taxon>Sphingomonadales</taxon>
        <taxon>Sphingomonadaceae</taxon>
        <taxon>Sphingomonas</taxon>
    </lineage>
</organism>
<dbReference type="RefSeq" id="WP_095998060.1">
    <property type="nucleotide sequence ID" value="NZ_NSLI01000003.1"/>
</dbReference>
<comment type="caution">
    <text evidence="1">The sequence shown here is derived from an EMBL/GenBank/DDBJ whole genome shotgun (WGS) entry which is preliminary data.</text>
</comment>
<dbReference type="InterPro" id="IPR010287">
    <property type="entry name" value="DUF892_YciF-like"/>
</dbReference>
<proteinExistence type="predicted"/>
<evidence type="ECO:0000313" key="1">
    <source>
        <dbReference type="EMBL" id="PAX07817.1"/>
    </source>
</evidence>
<evidence type="ECO:0000313" key="2">
    <source>
        <dbReference type="Proteomes" id="UP000218151"/>
    </source>
</evidence>
<gene>
    <name evidence="1" type="ORF">CKY28_09320</name>
</gene>
<accession>A0A2A2SEZ2</accession>
<keyword evidence="2" id="KW-1185">Reference proteome</keyword>
<dbReference type="Proteomes" id="UP000218151">
    <property type="component" value="Unassembled WGS sequence"/>
</dbReference>
<dbReference type="Gene3D" id="1.20.1260.10">
    <property type="match status" value="1"/>
</dbReference>
<name>A0A2A2SEZ2_9SPHN</name>
<dbReference type="EMBL" id="NSLI01000003">
    <property type="protein sequence ID" value="PAX07817.1"/>
    <property type="molecule type" value="Genomic_DNA"/>
</dbReference>
<dbReference type="InterPro" id="IPR009078">
    <property type="entry name" value="Ferritin-like_SF"/>
</dbReference>
<dbReference type="OrthoDB" id="7563896at2"/>